<dbReference type="Proteomes" id="UP000192511">
    <property type="component" value="Unassembled WGS sequence"/>
</dbReference>
<proteinExistence type="predicted"/>
<gene>
    <name evidence="2" type="ORF">A6J39_007455</name>
</gene>
<feature type="region of interest" description="Disordered" evidence="1">
    <location>
        <begin position="1"/>
        <end position="60"/>
    </location>
</feature>
<accession>A0AAX0WRI2</accession>
<protein>
    <recommendedName>
        <fullName evidence="4">Type IV secretion protein Dot</fullName>
    </recommendedName>
</protein>
<dbReference type="GeneID" id="98066604"/>
<reference evidence="2" key="1">
    <citation type="submission" date="2017-12" db="EMBL/GenBank/DDBJ databases">
        <title>FDA dAtabase for Regulatory Grade micrObial Sequences (FDA-ARGOS): Supporting development and validation of Infectious Disease Dx tests.</title>
        <authorList>
            <person name="Kerrigan L."/>
            <person name="Tallon L.J."/>
            <person name="Sadzewicz L."/>
            <person name="Sengamalay N."/>
            <person name="Ott S."/>
            <person name="Godinez A."/>
            <person name="Nagaraj S."/>
            <person name="Vavikolanu K."/>
            <person name="Vyas G."/>
            <person name="Nadendla S."/>
            <person name="Aluvathingal J."/>
            <person name="Sichtig H."/>
        </authorList>
    </citation>
    <scope>NUCLEOTIDE SEQUENCE [LARGE SCALE GENOMIC DNA]</scope>
    <source>
        <strain evidence="2">FDAARGOS_200</strain>
    </source>
</reference>
<organism evidence="2 3">
    <name type="scientific">Legionella anisa</name>
    <dbReference type="NCBI Taxonomy" id="28082"/>
    <lineage>
        <taxon>Bacteria</taxon>
        <taxon>Pseudomonadati</taxon>
        <taxon>Pseudomonadota</taxon>
        <taxon>Gammaproteobacteria</taxon>
        <taxon>Legionellales</taxon>
        <taxon>Legionellaceae</taxon>
        <taxon>Legionella</taxon>
    </lineage>
</organism>
<feature type="compositionally biased region" description="Basic and acidic residues" evidence="1">
    <location>
        <begin position="22"/>
        <end position="60"/>
    </location>
</feature>
<dbReference type="EMBL" id="NBTX02000004">
    <property type="protein sequence ID" value="PNL61061.1"/>
    <property type="molecule type" value="Genomic_DNA"/>
</dbReference>
<keyword evidence="3" id="KW-1185">Reference proteome</keyword>
<sequence>MFGKKNKDPKKKGTSVSTDTRSLAEIREAQKRRAKEQHEHWEARKSETAKKEEGTNKKAEISQVNWDKLRKNLKSEFGSDEQMQAAEEFGAHLKGANGFSIQRQAFRLAQEKVHPGPIPGSNELSQQLEKLMKGKKVPASVTAIFNLANALNNYKGNSKGEISLGTNLARLAVAGRLGEAVGNYFKDKDEEKFVESCNQIMTQFYKPLAADVSLWNAIKEFIKPALEYLHIDTKRLLSSNDLIKDKNVQGMFKKVVQQGIEIAEEEQIDTNLNKP</sequence>
<evidence type="ECO:0008006" key="4">
    <source>
        <dbReference type="Google" id="ProtNLM"/>
    </source>
</evidence>
<dbReference type="AlphaFoldDB" id="A0AAX0WRI2"/>
<name>A0AAX0WRI2_9GAMM</name>
<dbReference type="RefSeq" id="WP_019234413.1">
    <property type="nucleotide sequence ID" value="NZ_CAAAHR010000105.1"/>
</dbReference>
<evidence type="ECO:0000256" key="1">
    <source>
        <dbReference type="SAM" id="MobiDB-lite"/>
    </source>
</evidence>
<evidence type="ECO:0000313" key="3">
    <source>
        <dbReference type="Proteomes" id="UP000192511"/>
    </source>
</evidence>
<comment type="caution">
    <text evidence="2">The sequence shown here is derived from an EMBL/GenBank/DDBJ whole genome shotgun (WGS) entry which is preliminary data.</text>
</comment>
<evidence type="ECO:0000313" key="2">
    <source>
        <dbReference type="EMBL" id="PNL61061.1"/>
    </source>
</evidence>